<dbReference type="STRING" id="7719.ENSCINP00000023978"/>
<evidence type="ECO:0000256" key="3">
    <source>
        <dbReference type="ARBA" id="ARBA00022574"/>
    </source>
</evidence>
<dbReference type="GO" id="GO:0043021">
    <property type="term" value="F:ribonucleoprotein complex binding"/>
    <property type="evidence" value="ECO:0007669"/>
    <property type="project" value="UniProtKB-UniRule"/>
</dbReference>
<dbReference type="Proteomes" id="UP000008144">
    <property type="component" value="Chromosome 9"/>
</dbReference>
<dbReference type="Pfam" id="PF08154">
    <property type="entry name" value="NLE"/>
    <property type="match status" value="1"/>
</dbReference>
<keyword evidence="5 6" id="KW-0539">Nucleus</keyword>
<sequence length="427" mass="47653">MAHFQIKLFTQQKQFSVTDNTFSVPGSSTCTELNDLVNKLLSEDKDESTRSDFDFLVNDEFIRTSLVDHVETKGLSSESVIDVEYLQRKQAPELKHSFQQPDWISSIKTTEKFIITGSYDCAVTVWDRVTTKQLVSGIGHSEPVKSIAIINYNSDEKKQKISFVSTSQDQHAVIWTYNSSTNQLSSLFCCKGHSKSVECAASNEKKSIFATGSWDSTIKVWSSSVTPEEDTQEVINSSKKKFKSGKKSLTRTAKVTLSGHTEVVSALTWLNENEICSGSWDHTIRIWDIDTAVEKSHMRGMKSILSLDYSHLSRLVVTGNTDRHVRLWDPRSGEGAVVKCNLTSHIGWVTSVHWAPNDSHTLVSGSLDNCVKMWDTRSPKAPLYDLQAHTDKVMSVDWSLPDIVASGGADCKVFTFTVNTGAVDNVY</sequence>
<dbReference type="InterPro" id="IPR036322">
    <property type="entry name" value="WD40_repeat_dom_sf"/>
</dbReference>
<keyword evidence="1 6" id="KW-0690">Ribosome biogenesis</keyword>
<dbReference type="GO" id="GO:0000463">
    <property type="term" value="P:maturation of LSU-rRNA from tricistronic rRNA transcript (SSU-rRNA, 5.8S rRNA, LSU-rRNA)"/>
    <property type="evidence" value="ECO:0000318"/>
    <property type="project" value="GO_Central"/>
</dbReference>
<evidence type="ECO:0000256" key="7">
    <source>
        <dbReference type="PROSITE-ProRule" id="PRU00221"/>
    </source>
</evidence>
<dbReference type="GO" id="GO:0005654">
    <property type="term" value="C:nucleoplasm"/>
    <property type="evidence" value="ECO:0007669"/>
    <property type="project" value="UniProtKB-SubCell"/>
</dbReference>
<dbReference type="InterPro" id="IPR019775">
    <property type="entry name" value="WD40_repeat_CS"/>
</dbReference>
<evidence type="ECO:0000259" key="8">
    <source>
        <dbReference type="Pfam" id="PF08154"/>
    </source>
</evidence>
<reference evidence="9" key="4">
    <citation type="submission" date="2025-09" db="UniProtKB">
        <authorList>
            <consortium name="Ensembl"/>
        </authorList>
    </citation>
    <scope>IDENTIFICATION</scope>
</reference>
<dbReference type="PANTHER" id="PTHR19855:SF11">
    <property type="entry name" value="RIBOSOME BIOGENESIS PROTEIN WDR12"/>
    <property type="match status" value="1"/>
</dbReference>
<dbReference type="FunCoup" id="F6RBK2">
    <property type="interactions" value="201"/>
</dbReference>
<dbReference type="PROSITE" id="PS00678">
    <property type="entry name" value="WD_REPEATS_1"/>
    <property type="match status" value="2"/>
</dbReference>
<dbReference type="GO" id="GO:0000466">
    <property type="term" value="P:maturation of 5.8S rRNA from tricistronic rRNA transcript (SSU-rRNA, 5.8S rRNA, LSU-rRNA)"/>
    <property type="evidence" value="ECO:0000318"/>
    <property type="project" value="GO_Central"/>
</dbReference>
<dbReference type="CDD" id="cd00200">
    <property type="entry name" value="WD40"/>
    <property type="match status" value="1"/>
</dbReference>
<organism evidence="9 10">
    <name type="scientific">Ciona intestinalis</name>
    <name type="common">Transparent sea squirt</name>
    <name type="synonym">Ascidia intestinalis</name>
    <dbReference type="NCBI Taxonomy" id="7719"/>
    <lineage>
        <taxon>Eukaryota</taxon>
        <taxon>Metazoa</taxon>
        <taxon>Chordata</taxon>
        <taxon>Tunicata</taxon>
        <taxon>Ascidiacea</taxon>
        <taxon>Phlebobranchia</taxon>
        <taxon>Cionidae</taxon>
        <taxon>Ciona</taxon>
    </lineage>
</organism>
<evidence type="ECO:0000256" key="5">
    <source>
        <dbReference type="ARBA" id="ARBA00023242"/>
    </source>
</evidence>
<evidence type="ECO:0000256" key="6">
    <source>
        <dbReference type="HAMAP-Rule" id="MF_03029"/>
    </source>
</evidence>
<dbReference type="SMART" id="SM00320">
    <property type="entry name" value="WD40"/>
    <property type="match status" value="7"/>
</dbReference>
<dbReference type="AlphaFoldDB" id="F6RBK2"/>
<name>F6RBK2_CIOIN</name>
<dbReference type="PRINTS" id="PR00320">
    <property type="entry name" value="GPROTEINBRPT"/>
</dbReference>
<dbReference type="Pfam" id="PF00400">
    <property type="entry name" value="WD40"/>
    <property type="match status" value="6"/>
</dbReference>
<dbReference type="InterPro" id="IPR012972">
    <property type="entry name" value="NLE"/>
</dbReference>
<evidence type="ECO:0000256" key="4">
    <source>
        <dbReference type="ARBA" id="ARBA00022737"/>
    </source>
</evidence>
<comment type="subcellular location">
    <subcellularLocation>
        <location evidence="6">Nucleus</location>
        <location evidence="6">Nucleolus</location>
    </subcellularLocation>
    <subcellularLocation>
        <location evidence="6">Nucleus</location>
        <location evidence="6">Nucleoplasm</location>
    </subcellularLocation>
</comment>
<feature type="domain" description="NLE" evidence="8">
    <location>
        <begin position="5"/>
        <end position="70"/>
    </location>
</feature>
<feature type="repeat" description="WD" evidence="7">
    <location>
        <begin position="304"/>
        <end position="338"/>
    </location>
</feature>
<keyword evidence="2 6" id="KW-0698">rRNA processing</keyword>
<dbReference type="InterPro" id="IPR028599">
    <property type="entry name" value="WDR12/Ytm1"/>
</dbReference>
<evidence type="ECO:0000313" key="9">
    <source>
        <dbReference type="Ensembl" id="ENSCINP00000023978.2"/>
    </source>
</evidence>
<keyword evidence="10" id="KW-1185">Reference proteome</keyword>
<evidence type="ECO:0000313" key="10">
    <source>
        <dbReference type="Proteomes" id="UP000008144"/>
    </source>
</evidence>
<dbReference type="OMA" id="DHKYVEF"/>
<proteinExistence type="inferred from homology"/>
<dbReference type="SUPFAM" id="SSF50978">
    <property type="entry name" value="WD40 repeat-like"/>
    <property type="match status" value="1"/>
</dbReference>
<reference evidence="9" key="3">
    <citation type="submission" date="2025-08" db="UniProtKB">
        <authorList>
            <consortium name="Ensembl"/>
        </authorList>
    </citation>
    <scope>IDENTIFICATION</scope>
</reference>
<accession>F6RBK2</accession>
<dbReference type="GeneTree" id="ENSGT00930000150950"/>
<dbReference type="InterPro" id="IPR015943">
    <property type="entry name" value="WD40/YVTN_repeat-like_dom_sf"/>
</dbReference>
<evidence type="ECO:0000256" key="1">
    <source>
        <dbReference type="ARBA" id="ARBA00022517"/>
    </source>
</evidence>
<dbReference type="Ensembl" id="ENSCINT00000024224.2">
    <property type="protein sequence ID" value="ENSCINP00000023978.2"/>
    <property type="gene ID" value="ENSCING00000012967.2"/>
</dbReference>
<protein>
    <recommendedName>
        <fullName evidence="6">Ribosome biogenesis protein WDR12 homolog</fullName>
    </recommendedName>
</protein>
<feature type="repeat" description="WD" evidence="7">
    <location>
        <begin position="190"/>
        <end position="222"/>
    </location>
</feature>
<dbReference type="InterPro" id="IPR001680">
    <property type="entry name" value="WD40_rpt"/>
</dbReference>
<comment type="function">
    <text evidence="6">Required for maturation of ribosomal RNAs and formation of the large ribosomal subunit.</text>
</comment>
<feature type="repeat" description="WD" evidence="7">
    <location>
        <begin position="342"/>
        <end position="384"/>
    </location>
</feature>
<reference evidence="9" key="2">
    <citation type="journal article" date="2008" name="Genome Biol.">
        <title>Improved genome assembly and evidence-based global gene model set for the chordate Ciona intestinalis: new insight into intron and operon populations.</title>
        <authorList>
            <person name="Satou Y."/>
            <person name="Mineta K."/>
            <person name="Ogasawara M."/>
            <person name="Sasakura Y."/>
            <person name="Shoguchi E."/>
            <person name="Ueno K."/>
            <person name="Yamada L."/>
            <person name="Matsumoto J."/>
            <person name="Wasserscheid J."/>
            <person name="Dewar K."/>
            <person name="Wiley G.B."/>
            <person name="Macmil S.L."/>
            <person name="Roe B.A."/>
            <person name="Zeller R.W."/>
            <person name="Hastings K.E."/>
            <person name="Lemaire P."/>
            <person name="Lindquist E."/>
            <person name="Endo T."/>
            <person name="Hotta K."/>
            <person name="Inaba K."/>
        </authorList>
    </citation>
    <scope>NUCLEOTIDE SEQUENCE [LARGE SCALE GENOMIC DNA]</scope>
    <source>
        <strain evidence="9">wild type</strain>
    </source>
</reference>
<dbReference type="PANTHER" id="PTHR19855">
    <property type="entry name" value="WD40 REPEAT PROTEIN 12, 37"/>
    <property type="match status" value="1"/>
</dbReference>
<dbReference type="PROSITE" id="PS50294">
    <property type="entry name" value="WD_REPEATS_REGION"/>
    <property type="match status" value="3"/>
</dbReference>
<keyword evidence="3 7" id="KW-0853">WD repeat</keyword>
<feature type="repeat" description="WD" evidence="7">
    <location>
        <begin position="257"/>
        <end position="291"/>
    </location>
</feature>
<dbReference type="InterPro" id="IPR020472">
    <property type="entry name" value="WD40_PAC1"/>
</dbReference>
<dbReference type="EMBL" id="EAAA01002968">
    <property type="status" value="NOT_ANNOTATED_CDS"/>
    <property type="molecule type" value="Genomic_DNA"/>
</dbReference>
<keyword evidence="4" id="KW-0677">Repeat</keyword>
<dbReference type="InParanoid" id="F6RBK2"/>
<dbReference type="GO" id="GO:0030687">
    <property type="term" value="C:preribosome, large subunit precursor"/>
    <property type="evidence" value="ECO:0000318"/>
    <property type="project" value="GO_Central"/>
</dbReference>
<dbReference type="HAMAP" id="MF_03029">
    <property type="entry name" value="WDR12"/>
    <property type="match status" value="1"/>
</dbReference>
<dbReference type="Gene3D" id="2.130.10.10">
    <property type="entry name" value="YVTN repeat-like/Quinoprotein amine dehydrogenase"/>
    <property type="match status" value="1"/>
</dbReference>
<dbReference type="HOGENOM" id="CLU_000288_57_0_1"/>
<dbReference type="PROSITE" id="PS50082">
    <property type="entry name" value="WD_REPEATS_2"/>
    <property type="match status" value="4"/>
</dbReference>
<evidence type="ECO:0000256" key="2">
    <source>
        <dbReference type="ARBA" id="ARBA00022552"/>
    </source>
</evidence>
<dbReference type="GO" id="GO:0070545">
    <property type="term" value="C:PeBoW complex"/>
    <property type="evidence" value="ECO:0000318"/>
    <property type="project" value="GO_Central"/>
</dbReference>
<comment type="similarity">
    <text evidence="6">Belongs to the WD repeat WDR12/YTM1 family.</text>
</comment>
<reference evidence="10" key="1">
    <citation type="journal article" date="2002" name="Science">
        <title>The draft genome of Ciona intestinalis: insights into chordate and vertebrate origins.</title>
        <authorList>
            <person name="Dehal P."/>
            <person name="Satou Y."/>
            <person name="Campbell R.K."/>
            <person name="Chapman J."/>
            <person name="Degnan B."/>
            <person name="De Tomaso A."/>
            <person name="Davidson B."/>
            <person name="Di Gregorio A."/>
            <person name="Gelpke M."/>
            <person name="Goodstein D.M."/>
            <person name="Harafuji N."/>
            <person name="Hastings K.E."/>
            <person name="Ho I."/>
            <person name="Hotta K."/>
            <person name="Huang W."/>
            <person name="Kawashima T."/>
            <person name="Lemaire P."/>
            <person name="Martinez D."/>
            <person name="Meinertzhagen I.A."/>
            <person name="Necula S."/>
            <person name="Nonaka M."/>
            <person name="Putnam N."/>
            <person name="Rash S."/>
            <person name="Saiga H."/>
            <person name="Satake M."/>
            <person name="Terry A."/>
            <person name="Yamada L."/>
            <person name="Wang H.G."/>
            <person name="Awazu S."/>
            <person name="Azumi K."/>
            <person name="Boore J."/>
            <person name="Branno M."/>
            <person name="Chin-Bow S."/>
            <person name="DeSantis R."/>
            <person name="Doyle S."/>
            <person name="Francino P."/>
            <person name="Keys D.N."/>
            <person name="Haga S."/>
            <person name="Hayashi H."/>
            <person name="Hino K."/>
            <person name="Imai K.S."/>
            <person name="Inaba K."/>
            <person name="Kano S."/>
            <person name="Kobayashi K."/>
            <person name="Kobayashi M."/>
            <person name="Lee B.I."/>
            <person name="Makabe K.W."/>
            <person name="Manohar C."/>
            <person name="Matassi G."/>
            <person name="Medina M."/>
            <person name="Mochizuki Y."/>
            <person name="Mount S."/>
            <person name="Morishita T."/>
            <person name="Miura S."/>
            <person name="Nakayama A."/>
            <person name="Nishizaka S."/>
            <person name="Nomoto H."/>
            <person name="Ohta F."/>
            <person name="Oishi K."/>
            <person name="Rigoutsos I."/>
            <person name="Sano M."/>
            <person name="Sasaki A."/>
            <person name="Sasakura Y."/>
            <person name="Shoguchi E."/>
            <person name="Shin-i T."/>
            <person name="Spagnuolo A."/>
            <person name="Stainier D."/>
            <person name="Suzuki M.M."/>
            <person name="Tassy O."/>
            <person name="Takatori N."/>
            <person name="Tokuoka M."/>
            <person name="Yagi K."/>
            <person name="Yoshizaki F."/>
            <person name="Wada S."/>
            <person name="Zhang C."/>
            <person name="Hyatt P.D."/>
            <person name="Larimer F."/>
            <person name="Detter C."/>
            <person name="Doggett N."/>
            <person name="Glavina T."/>
            <person name="Hawkins T."/>
            <person name="Richardson P."/>
            <person name="Lucas S."/>
            <person name="Kohara Y."/>
            <person name="Levine M."/>
            <person name="Satoh N."/>
            <person name="Rokhsar D.S."/>
        </authorList>
    </citation>
    <scope>NUCLEOTIDE SEQUENCE [LARGE SCALE GENOMIC DNA]</scope>
</reference>